<evidence type="ECO:0000256" key="1">
    <source>
        <dbReference type="ARBA" id="ARBA00004123"/>
    </source>
</evidence>
<comment type="subcellular location">
    <subcellularLocation>
        <location evidence="1">Nucleus</location>
    </subcellularLocation>
</comment>
<reference evidence="4" key="2">
    <citation type="submission" date="2025-09" db="UniProtKB">
        <authorList>
            <consortium name="Ensembl"/>
        </authorList>
    </citation>
    <scope>IDENTIFICATION</scope>
</reference>
<dbReference type="PANTHER" id="PTHR21765:SF1">
    <property type="entry name" value="CHD1 HELICAL C-TERMINAL DOMAIN CONTAINING PROTEIN 1"/>
    <property type="match status" value="1"/>
</dbReference>
<dbReference type="Proteomes" id="UP000694549">
    <property type="component" value="Unplaced"/>
</dbReference>
<evidence type="ECO:0000259" key="3">
    <source>
        <dbReference type="SMART" id="SM01176"/>
    </source>
</evidence>
<dbReference type="Pfam" id="PF13907">
    <property type="entry name" value="CHD1-like_C"/>
    <property type="match status" value="1"/>
</dbReference>
<dbReference type="Ensembl" id="ENSAZOT00000013781.1">
    <property type="protein sequence ID" value="ENSAZOP00000012838.1"/>
    <property type="gene ID" value="ENSAZOG00000008245.1"/>
</dbReference>
<keyword evidence="2" id="KW-0539">Nucleus</keyword>
<dbReference type="SMART" id="SM01176">
    <property type="entry name" value="DUF4208"/>
    <property type="match status" value="1"/>
</dbReference>
<dbReference type="PROSITE" id="PS51257">
    <property type="entry name" value="PROKAR_LIPOPROTEIN"/>
    <property type="match status" value="1"/>
</dbReference>
<evidence type="ECO:0000313" key="5">
    <source>
        <dbReference type="Proteomes" id="UP000694549"/>
    </source>
</evidence>
<sequence length="144" mass="16897">MAPKLHLTPLPCTGTSCPPAPTSLPIPTLPLQCKEFLRPFKKSLRKLSLPQHLSRKRKVKYTKESLTIIGDRIDLFLRQHCRASEVKHWKTMMWRFVSLFSENDEKQLQKLYKYIKSNRMDKFKVSQQERQCPARCPCCTHLKG</sequence>
<name>A0A8B9UVN9_9AVES</name>
<dbReference type="AlphaFoldDB" id="A0A8B9UVN9"/>
<keyword evidence="5" id="KW-1185">Reference proteome</keyword>
<dbReference type="InterPro" id="IPR025260">
    <property type="entry name" value="CHD1-like_C"/>
</dbReference>
<dbReference type="PANTHER" id="PTHR21765">
    <property type="entry name" value="SIMILAR TO CHROMODOMAIN-HELICASE-DNA-BINDING PROTEIN 1 (CHD-1)"/>
    <property type="match status" value="1"/>
</dbReference>
<dbReference type="GO" id="GO:0005634">
    <property type="term" value="C:nucleus"/>
    <property type="evidence" value="ECO:0007669"/>
    <property type="project" value="UniProtKB-SubCell"/>
</dbReference>
<accession>A0A8B9UVN9</accession>
<feature type="domain" description="Chromodomain-helicase-DNA-binding protein 1-like C-terminal" evidence="3">
    <location>
        <begin position="18"/>
        <end position="115"/>
    </location>
</feature>
<protein>
    <submittedName>
        <fullName evidence="4">Chromosome 17 open reading frame 64</fullName>
    </submittedName>
</protein>
<evidence type="ECO:0000313" key="4">
    <source>
        <dbReference type="Ensembl" id="ENSAZOP00000012838.1"/>
    </source>
</evidence>
<evidence type="ECO:0000256" key="2">
    <source>
        <dbReference type="ARBA" id="ARBA00023242"/>
    </source>
</evidence>
<organism evidence="4 5">
    <name type="scientific">Anas zonorhyncha</name>
    <name type="common">Eastern spot-billed duck</name>
    <dbReference type="NCBI Taxonomy" id="75864"/>
    <lineage>
        <taxon>Eukaryota</taxon>
        <taxon>Metazoa</taxon>
        <taxon>Chordata</taxon>
        <taxon>Craniata</taxon>
        <taxon>Vertebrata</taxon>
        <taxon>Euteleostomi</taxon>
        <taxon>Archelosauria</taxon>
        <taxon>Archosauria</taxon>
        <taxon>Dinosauria</taxon>
        <taxon>Saurischia</taxon>
        <taxon>Theropoda</taxon>
        <taxon>Coelurosauria</taxon>
        <taxon>Aves</taxon>
        <taxon>Neognathae</taxon>
        <taxon>Galloanserae</taxon>
        <taxon>Anseriformes</taxon>
        <taxon>Anatidae</taxon>
        <taxon>Anatinae</taxon>
        <taxon>Anas</taxon>
    </lineage>
</organism>
<reference evidence="4" key="1">
    <citation type="submission" date="2025-08" db="UniProtKB">
        <authorList>
            <consortium name="Ensembl"/>
        </authorList>
    </citation>
    <scope>IDENTIFICATION</scope>
</reference>
<dbReference type="InterPro" id="IPR039880">
    <property type="entry name" value="CHCT1-like"/>
</dbReference>
<proteinExistence type="predicted"/>